<dbReference type="InterPro" id="IPR050698">
    <property type="entry name" value="MBL"/>
</dbReference>
<dbReference type="InterPro" id="IPR001279">
    <property type="entry name" value="Metallo-B-lactamas"/>
</dbReference>
<dbReference type="Pfam" id="PF00753">
    <property type="entry name" value="Lactamase_B"/>
    <property type="match status" value="1"/>
</dbReference>
<keyword evidence="5" id="KW-1185">Reference proteome</keyword>
<dbReference type="Gene3D" id="3.40.50.10890">
    <property type="match status" value="1"/>
</dbReference>
<dbReference type="InterPro" id="IPR036866">
    <property type="entry name" value="RibonucZ/Hydroxyglut_hydro"/>
</dbReference>
<evidence type="ECO:0000259" key="2">
    <source>
        <dbReference type="SMART" id="SM00849"/>
    </source>
</evidence>
<dbReference type="SMART" id="SM01027">
    <property type="entry name" value="Beta-Casp"/>
    <property type="match status" value="1"/>
</dbReference>
<dbReference type="EMBL" id="CP063982">
    <property type="protein sequence ID" value="UOD49342.1"/>
    <property type="molecule type" value="Genomic_DNA"/>
</dbReference>
<dbReference type="PANTHER" id="PTHR11203">
    <property type="entry name" value="CLEAVAGE AND POLYADENYLATION SPECIFICITY FACTOR FAMILY MEMBER"/>
    <property type="match status" value="1"/>
</dbReference>
<evidence type="ECO:0000256" key="1">
    <source>
        <dbReference type="ARBA" id="ARBA00022801"/>
    </source>
</evidence>
<dbReference type="InterPro" id="IPR011108">
    <property type="entry name" value="RMMBL"/>
</dbReference>
<feature type="domain" description="Beta-Casp" evidence="3">
    <location>
        <begin position="254"/>
        <end position="373"/>
    </location>
</feature>
<dbReference type="Pfam" id="PF10996">
    <property type="entry name" value="Beta-Casp"/>
    <property type="match status" value="1"/>
</dbReference>
<protein>
    <submittedName>
        <fullName evidence="4">MBL fold metallo-hydrolase</fullName>
    </submittedName>
</protein>
<gene>
    <name evidence="4" type="ORF">DHf2319_07510</name>
</gene>
<dbReference type="CDD" id="cd16295">
    <property type="entry name" value="TTHA0252-CPSF-like_MBL-fold"/>
    <property type="match status" value="1"/>
</dbReference>
<evidence type="ECO:0000313" key="5">
    <source>
        <dbReference type="Proteomes" id="UP000831607"/>
    </source>
</evidence>
<feature type="domain" description="Metallo-beta-lactamase" evidence="2">
    <location>
        <begin position="20"/>
        <end position="233"/>
    </location>
</feature>
<dbReference type="InterPro" id="IPR022712">
    <property type="entry name" value="Beta_Casp"/>
</dbReference>
<dbReference type="Proteomes" id="UP000831607">
    <property type="component" value="Chromosome"/>
</dbReference>
<evidence type="ECO:0000313" key="4">
    <source>
        <dbReference type="EMBL" id="UOD49342.1"/>
    </source>
</evidence>
<evidence type="ECO:0000259" key="3">
    <source>
        <dbReference type="SMART" id="SM01027"/>
    </source>
</evidence>
<sequence>MHKSRSDTSLNLLGAAGTVTGSKTLLKVKEHQVMIDAGLFQGYKNLRQLNWLELPFDVKKLSAVVLTHAHIDHSGALPLLVRQGYNGPIYTSDATIDVASVLLIDSAKLQAEEAEYANRHHTSKHHPAKPLYTIDDVEKTLELFEPMPFGQWQEVLPGLPVKLQYASHILGAASIRVKANQDEIVFSGDLGRAEAPILGAPEPLGDVDYLVMESTYGNRRHPSEDPKLLLAKIIKDTVERGGAVLLPAFAVGRSQVLLHTIDSLIKSGQIPKVPVFLDSPMAVNVTELYKRHHDDHLLSQKAIKEVFGIAKMVQTVEQSKALNELKYPRIIISASGMATGGRVLHHLRTLVGDHRNSIVFAGFQAAGTRGARMVAGETSIRVFGQDLIIKASIHSIDGFSAHADADQLIDWLKTATREPRRVYLNHGEPDAADALRLRIERELGIDCVVPLLGQEVRL</sequence>
<organism evidence="4 5">
    <name type="scientific">Orrella daihaiensis</name>
    <dbReference type="NCBI Taxonomy" id="2782176"/>
    <lineage>
        <taxon>Bacteria</taxon>
        <taxon>Pseudomonadati</taxon>
        <taxon>Pseudomonadota</taxon>
        <taxon>Betaproteobacteria</taxon>
        <taxon>Burkholderiales</taxon>
        <taxon>Alcaligenaceae</taxon>
        <taxon>Orrella</taxon>
    </lineage>
</organism>
<dbReference type="Pfam" id="PF07521">
    <property type="entry name" value="RMMBL"/>
    <property type="match status" value="1"/>
</dbReference>
<dbReference type="PANTHER" id="PTHR11203:SF37">
    <property type="entry name" value="INTEGRATOR COMPLEX SUBUNIT 11"/>
    <property type="match status" value="1"/>
</dbReference>
<dbReference type="SUPFAM" id="SSF56281">
    <property type="entry name" value="Metallo-hydrolase/oxidoreductase"/>
    <property type="match status" value="1"/>
</dbReference>
<accession>A0ABY4AJV7</accession>
<dbReference type="SMART" id="SM00849">
    <property type="entry name" value="Lactamase_B"/>
    <property type="match status" value="1"/>
</dbReference>
<dbReference type="RefSeq" id="WP_243477501.1">
    <property type="nucleotide sequence ID" value="NZ_CP063982.1"/>
</dbReference>
<reference evidence="4 5" key="1">
    <citation type="submission" date="2020-11" db="EMBL/GenBank/DDBJ databases">
        <title>Algicoccus daihaiensis sp.nov., isolated from Daihai Lake in Inner Mongolia.</title>
        <authorList>
            <person name="Kai J."/>
        </authorList>
    </citation>
    <scope>NUCLEOTIDE SEQUENCE [LARGE SCALE GENOMIC DNA]</scope>
    <source>
        <strain evidence="5">f23</strain>
    </source>
</reference>
<dbReference type="Gene3D" id="3.60.15.10">
    <property type="entry name" value="Ribonuclease Z/Hydroxyacylglutathione hydrolase-like"/>
    <property type="match status" value="1"/>
</dbReference>
<name>A0ABY4AJV7_9BURK</name>
<proteinExistence type="predicted"/>
<keyword evidence="1" id="KW-0378">Hydrolase</keyword>